<feature type="domain" description="HAT C-terminal dimerisation" evidence="1">
    <location>
        <begin position="361"/>
        <end position="424"/>
    </location>
</feature>
<evidence type="ECO:0000259" key="1">
    <source>
        <dbReference type="Pfam" id="PF05699"/>
    </source>
</evidence>
<keyword evidence="3" id="KW-1185">Reference proteome</keyword>
<dbReference type="AlphaFoldDB" id="A0A4Y2ADC3"/>
<dbReference type="Proteomes" id="UP000499080">
    <property type="component" value="Unassembled WGS sequence"/>
</dbReference>
<gene>
    <name evidence="2" type="ORF">AVEN_87665_2</name>
</gene>
<dbReference type="InterPro" id="IPR012337">
    <property type="entry name" value="RNaseH-like_sf"/>
</dbReference>
<proteinExistence type="predicted"/>
<dbReference type="SUPFAM" id="SSF53098">
    <property type="entry name" value="Ribonuclease H-like"/>
    <property type="match status" value="1"/>
</dbReference>
<comment type="caution">
    <text evidence="2">The sequence shown here is derived from an EMBL/GenBank/DDBJ whole genome shotgun (WGS) entry which is preliminary data.</text>
</comment>
<dbReference type="PANTHER" id="PTHR45913">
    <property type="entry name" value="EPM2A-INTERACTING PROTEIN 1"/>
    <property type="match status" value="1"/>
</dbReference>
<sequence length="446" mass="50844">MISKGDKAVCVLSSGTVVCGRTSSVKRHFETNHKFVSQKNKPEQKELIASAMKERNKESTSMIKYVCKNCHTRAAIYSGANVIARHSKPFQEGEFLKEAWLACAPSLFDDFDNKDKIIQRIKYTPLSGNTIKERILKLAGNVTDQQNIDINSAPFISLCLDESTDITKSACLAVFARYCIGNVIKEELIAITSLLTTTKGTDICTAVKNLLAEKEIDLKKIVSVTTDGAPIMERYYYKKLQVFSKLEKHINDLDIHEKPGEETVTEEFISVIDSSINEFSARFSQFKELSETLKFIMYPDVTSFDKLNLSQFDWLEIEEFEMQLIDFQSSSIWIQKFIETRKKLELIETERLTSNISKNANNKILETWNSLLDTFNCLRKLVRAIFTIFSSTYACESLFSEMKIIKDSLRNRLTDDSSSACILLKITSYNPDISYLSSNLQQQKPH</sequence>
<dbReference type="PANTHER" id="PTHR45913:SF10">
    <property type="entry name" value="DUF4371 DOMAIN-CONTAINING PROTEIN"/>
    <property type="match status" value="1"/>
</dbReference>
<reference evidence="2 3" key="1">
    <citation type="journal article" date="2019" name="Sci. Rep.">
        <title>Orb-weaving spider Araneus ventricosus genome elucidates the spidroin gene catalogue.</title>
        <authorList>
            <person name="Kono N."/>
            <person name="Nakamura H."/>
            <person name="Ohtoshi R."/>
            <person name="Moran D.A.P."/>
            <person name="Shinohara A."/>
            <person name="Yoshida Y."/>
            <person name="Fujiwara M."/>
            <person name="Mori M."/>
            <person name="Tomita M."/>
            <person name="Arakawa K."/>
        </authorList>
    </citation>
    <scope>NUCLEOTIDE SEQUENCE [LARGE SCALE GENOMIC DNA]</scope>
</reference>
<dbReference type="InterPro" id="IPR008906">
    <property type="entry name" value="HATC_C_dom"/>
</dbReference>
<dbReference type="GO" id="GO:0046983">
    <property type="term" value="F:protein dimerization activity"/>
    <property type="evidence" value="ECO:0007669"/>
    <property type="project" value="InterPro"/>
</dbReference>
<organism evidence="2 3">
    <name type="scientific">Araneus ventricosus</name>
    <name type="common">Orbweaver spider</name>
    <name type="synonym">Epeira ventricosa</name>
    <dbReference type="NCBI Taxonomy" id="182803"/>
    <lineage>
        <taxon>Eukaryota</taxon>
        <taxon>Metazoa</taxon>
        <taxon>Ecdysozoa</taxon>
        <taxon>Arthropoda</taxon>
        <taxon>Chelicerata</taxon>
        <taxon>Arachnida</taxon>
        <taxon>Araneae</taxon>
        <taxon>Araneomorphae</taxon>
        <taxon>Entelegynae</taxon>
        <taxon>Araneoidea</taxon>
        <taxon>Araneidae</taxon>
        <taxon>Araneus</taxon>
    </lineage>
</organism>
<dbReference type="OrthoDB" id="6611647at2759"/>
<name>A0A4Y2ADC3_ARAVE</name>
<dbReference type="EMBL" id="BGPR01080161">
    <property type="protein sequence ID" value="GBL77587.1"/>
    <property type="molecule type" value="Genomic_DNA"/>
</dbReference>
<protein>
    <recommendedName>
        <fullName evidence="1">HAT C-terminal dimerisation domain-containing protein</fullName>
    </recommendedName>
</protein>
<accession>A0A4Y2ADC3</accession>
<evidence type="ECO:0000313" key="3">
    <source>
        <dbReference type="Proteomes" id="UP000499080"/>
    </source>
</evidence>
<evidence type="ECO:0000313" key="2">
    <source>
        <dbReference type="EMBL" id="GBL77587.1"/>
    </source>
</evidence>
<dbReference type="Pfam" id="PF05699">
    <property type="entry name" value="Dimer_Tnp_hAT"/>
    <property type="match status" value="1"/>
</dbReference>